<protein>
    <submittedName>
        <fullName evidence="1">Uncharacterized protein</fullName>
    </submittedName>
</protein>
<proteinExistence type="predicted"/>
<accession>A0A820BBR3</accession>
<dbReference type="EMBL" id="CAJOBD010015042">
    <property type="protein sequence ID" value="CAF4204888.1"/>
    <property type="molecule type" value="Genomic_DNA"/>
</dbReference>
<feature type="non-terminal residue" evidence="1">
    <location>
        <position position="1"/>
    </location>
</feature>
<organism evidence="1 2">
    <name type="scientific">Rotaria sordida</name>
    <dbReference type="NCBI Taxonomy" id="392033"/>
    <lineage>
        <taxon>Eukaryota</taxon>
        <taxon>Metazoa</taxon>
        <taxon>Spiralia</taxon>
        <taxon>Gnathifera</taxon>
        <taxon>Rotifera</taxon>
        <taxon>Eurotatoria</taxon>
        <taxon>Bdelloidea</taxon>
        <taxon>Philodinida</taxon>
        <taxon>Philodinidae</taxon>
        <taxon>Rotaria</taxon>
    </lineage>
</organism>
<comment type="caution">
    <text evidence="1">The sequence shown here is derived from an EMBL/GenBank/DDBJ whole genome shotgun (WGS) entry which is preliminary data.</text>
</comment>
<gene>
    <name evidence="1" type="ORF">JBS370_LOCUS36702</name>
</gene>
<evidence type="ECO:0000313" key="1">
    <source>
        <dbReference type="EMBL" id="CAF4204888.1"/>
    </source>
</evidence>
<sequence>NQKELSCFDHQSTVIRPVNTLLDIGQTILIGGIARIDVKHVPENRINGRLQDPP</sequence>
<name>A0A820BBR3_9BILA</name>
<dbReference type="AlphaFoldDB" id="A0A820BBR3"/>
<dbReference type="Proteomes" id="UP000663836">
    <property type="component" value="Unassembled WGS sequence"/>
</dbReference>
<evidence type="ECO:0000313" key="2">
    <source>
        <dbReference type="Proteomes" id="UP000663836"/>
    </source>
</evidence>
<reference evidence="1" key="1">
    <citation type="submission" date="2021-02" db="EMBL/GenBank/DDBJ databases">
        <authorList>
            <person name="Nowell W R."/>
        </authorList>
    </citation>
    <scope>NUCLEOTIDE SEQUENCE</scope>
</reference>